<dbReference type="AlphaFoldDB" id="A0AAV4WBT9"/>
<organism evidence="1 2">
    <name type="scientific">Caerostris extrusa</name>
    <name type="common">Bark spider</name>
    <name type="synonym">Caerostris bankana</name>
    <dbReference type="NCBI Taxonomy" id="172846"/>
    <lineage>
        <taxon>Eukaryota</taxon>
        <taxon>Metazoa</taxon>
        <taxon>Ecdysozoa</taxon>
        <taxon>Arthropoda</taxon>
        <taxon>Chelicerata</taxon>
        <taxon>Arachnida</taxon>
        <taxon>Araneae</taxon>
        <taxon>Araneomorphae</taxon>
        <taxon>Entelegynae</taxon>
        <taxon>Araneoidea</taxon>
        <taxon>Araneidae</taxon>
        <taxon>Caerostris</taxon>
    </lineage>
</organism>
<evidence type="ECO:0000313" key="1">
    <source>
        <dbReference type="EMBL" id="GIY80087.1"/>
    </source>
</evidence>
<reference evidence="1 2" key="1">
    <citation type="submission" date="2021-06" db="EMBL/GenBank/DDBJ databases">
        <title>Caerostris extrusa draft genome.</title>
        <authorList>
            <person name="Kono N."/>
            <person name="Arakawa K."/>
        </authorList>
    </citation>
    <scope>NUCLEOTIDE SEQUENCE [LARGE SCALE GENOMIC DNA]</scope>
</reference>
<protein>
    <submittedName>
        <fullName evidence="1">Uncharacterized protein</fullName>
    </submittedName>
</protein>
<dbReference type="Proteomes" id="UP001054945">
    <property type="component" value="Unassembled WGS sequence"/>
</dbReference>
<evidence type="ECO:0000313" key="2">
    <source>
        <dbReference type="Proteomes" id="UP001054945"/>
    </source>
</evidence>
<comment type="caution">
    <text evidence="1">The sequence shown here is derived from an EMBL/GenBank/DDBJ whole genome shotgun (WGS) entry which is preliminary data.</text>
</comment>
<accession>A0AAV4WBT9</accession>
<keyword evidence="2" id="KW-1185">Reference proteome</keyword>
<proteinExistence type="predicted"/>
<sequence>MAAKIIFLGPRKKRIPRSEAIHCYGLSCGKNCQRKKKKVPEKAYMEIQMDAVGFFRKETETDAHMRSTKTHQRAKLFFFLRKATRLSQDSVEFEGNV</sequence>
<dbReference type="EMBL" id="BPLR01015964">
    <property type="protein sequence ID" value="GIY80087.1"/>
    <property type="molecule type" value="Genomic_DNA"/>
</dbReference>
<name>A0AAV4WBT9_CAEEX</name>
<gene>
    <name evidence="1" type="ORF">CEXT_564431</name>
</gene>